<dbReference type="GO" id="GO:0008360">
    <property type="term" value="P:regulation of cell shape"/>
    <property type="evidence" value="ECO:0007669"/>
    <property type="project" value="UniProtKB-KW"/>
</dbReference>
<dbReference type="InterPro" id="IPR005761">
    <property type="entry name" value="UDP-N-AcMur-Glu-dNH2Pim_ligase"/>
</dbReference>
<gene>
    <name evidence="3" type="primary">murE</name>
    <name evidence="7" type="ORF">CBF37_00800</name>
</gene>
<dbReference type="Pfam" id="PF08245">
    <property type="entry name" value="Mur_ligase_M"/>
    <property type="match status" value="1"/>
</dbReference>
<dbReference type="InterPro" id="IPR036615">
    <property type="entry name" value="Mur_ligase_C_dom_sf"/>
</dbReference>
<feature type="domain" description="Mur ligase central" evidence="6">
    <location>
        <begin position="122"/>
        <end position="326"/>
    </location>
</feature>
<reference evidence="7 8" key="1">
    <citation type="submission" date="2017-05" db="EMBL/GenBank/DDBJ databases">
        <title>Vagococcus spp. assemblies.</title>
        <authorList>
            <person name="Gulvik C.A."/>
        </authorList>
    </citation>
    <scope>NUCLEOTIDE SEQUENCE [LARGE SCALE GENOMIC DNA]</scope>
    <source>
        <strain evidence="7 8">SS1995</strain>
    </source>
</reference>
<dbReference type="GO" id="GO:0016881">
    <property type="term" value="F:acid-amino acid ligase activity"/>
    <property type="evidence" value="ECO:0007669"/>
    <property type="project" value="UniProtKB-UniRule"/>
</dbReference>
<dbReference type="SUPFAM" id="SSF53623">
    <property type="entry name" value="MurD-like peptide ligases, catalytic domain"/>
    <property type="match status" value="1"/>
</dbReference>
<feature type="binding site" evidence="3">
    <location>
        <position position="45"/>
    </location>
    <ligand>
        <name>UDP-N-acetyl-alpha-D-muramoyl-L-alanyl-D-glutamate</name>
        <dbReference type="ChEBI" id="CHEBI:83900"/>
    </ligand>
</feature>
<dbReference type="NCBIfam" id="TIGR01085">
    <property type="entry name" value="murE"/>
    <property type="match status" value="1"/>
</dbReference>
<dbReference type="EC" id="6.3.2.-" evidence="3"/>
<dbReference type="SUPFAM" id="SSF63418">
    <property type="entry name" value="MurE/MurF N-terminal domain"/>
    <property type="match status" value="1"/>
</dbReference>
<comment type="function">
    <text evidence="3">Catalyzes the addition of an amino acid to the nucleotide precursor UDP-N-acetylmuramoyl-L-alanyl-D-glutamate (UMAG) in the biosynthesis of bacterial cell-wall peptidoglycan.</text>
</comment>
<feature type="binding site" evidence="3">
    <location>
        <begin position="167"/>
        <end position="168"/>
    </location>
    <ligand>
        <name>UDP-N-acetyl-alpha-D-muramoyl-L-alanyl-D-glutamate</name>
        <dbReference type="ChEBI" id="CHEBI:83900"/>
    </ligand>
</feature>
<evidence type="ECO:0000259" key="5">
    <source>
        <dbReference type="Pfam" id="PF02875"/>
    </source>
</evidence>
<comment type="similarity">
    <text evidence="2 3">Belongs to the MurCDEF family. MurE subfamily.</text>
</comment>
<dbReference type="GO" id="GO:0000287">
    <property type="term" value="F:magnesium ion binding"/>
    <property type="evidence" value="ECO:0007669"/>
    <property type="project" value="UniProtKB-UniRule"/>
</dbReference>
<feature type="modified residue" description="N6-carboxylysine" evidence="3">
    <location>
        <position position="236"/>
    </location>
</feature>
<comment type="subcellular location">
    <subcellularLocation>
        <location evidence="3 4">Cytoplasm</location>
    </subcellularLocation>
</comment>
<keyword evidence="3 7" id="KW-0436">Ligase</keyword>
<keyword evidence="3 4" id="KW-0573">Peptidoglycan synthesis</keyword>
<dbReference type="OrthoDB" id="9800958at2"/>
<dbReference type="InterPro" id="IPR004101">
    <property type="entry name" value="Mur_ligase_C"/>
</dbReference>
<dbReference type="GO" id="GO:0005524">
    <property type="term" value="F:ATP binding"/>
    <property type="evidence" value="ECO:0007669"/>
    <property type="project" value="UniProtKB-UniRule"/>
</dbReference>
<keyword evidence="3 4" id="KW-0132">Cell division</keyword>
<dbReference type="HAMAP" id="MF_00208">
    <property type="entry name" value="MurE"/>
    <property type="match status" value="1"/>
</dbReference>
<dbReference type="Pfam" id="PF02875">
    <property type="entry name" value="Mur_ligase_C"/>
    <property type="match status" value="1"/>
</dbReference>
<comment type="PTM">
    <text evidence="3">Carboxylation is probably crucial for Mg(2+) binding and, consequently, for the gamma-phosphate positioning of ATP.</text>
</comment>
<feature type="binding site" evidence="3">
    <location>
        <position position="202"/>
    </location>
    <ligand>
        <name>UDP-N-acetyl-alpha-D-muramoyl-L-alanyl-D-glutamate</name>
        <dbReference type="ChEBI" id="CHEBI:83900"/>
    </ligand>
</feature>
<dbReference type="GO" id="GO:0071555">
    <property type="term" value="P:cell wall organization"/>
    <property type="evidence" value="ECO:0007669"/>
    <property type="project" value="UniProtKB-KW"/>
</dbReference>
<keyword evidence="8" id="KW-1185">Reference proteome</keyword>
<dbReference type="GO" id="GO:0051301">
    <property type="term" value="P:cell division"/>
    <property type="evidence" value="ECO:0007669"/>
    <property type="project" value="UniProtKB-KW"/>
</dbReference>
<dbReference type="EMBL" id="NGJS01000001">
    <property type="protein sequence ID" value="RSU00722.1"/>
    <property type="molecule type" value="Genomic_DNA"/>
</dbReference>
<evidence type="ECO:0000313" key="8">
    <source>
        <dbReference type="Proteomes" id="UP000287857"/>
    </source>
</evidence>
<accession>A0A430A2S8</accession>
<evidence type="ECO:0000259" key="6">
    <source>
        <dbReference type="Pfam" id="PF08245"/>
    </source>
</evidence>
<dbReference type="InterPro" id="IPR013221">
    <property type="entry name" value="Mur_ligase_cen"/>
</dbReference>
<keyword evidence="3 4" id="KW-0961">Cell wall biogenesis/degradation</keyword>
<dbReference type="Gene3D" id="3.90.190.20">
    <property type="entry name" value="Mur ligase, C-terminal domain"/>
    <property type="match status" value="1"/>
</dbReference>
<keyword evidence="3" id="KW-0547">Nucleotide-binding</keyword>
<proteinExistence type="inferred from homology"/>
<dbReference type="SUPFAM" id="SSF53244">
    <property type="entry name" value="MurD-like peptide ligases, peptide-binding domain"/>
    <property type="match status" value="1"/>
</dbReference>
<evidence type="ECO:0000256" key="3">
    <source>
        <dbReference type="HAMAP-Rule" id="MF_00208"/>
    </source>
</evidence>
<dbReference type="Gene3D" id="3.40.1390.10">
    <property type="entry name" value="MurE/MurF, N-terminal domain"/>
    <property type="match status" value="1"/>
</dbReference>
<dbReference type="PANTHER" id="PTHR23135">
    <property type="entry name" value="MUR LIGASE FAMILY MEMBER"/>
    <property type="match status" value="1"/>
</dbReference>
<evidence type="ECO:0000256" key="4">
    <source>
        <dbReference type="RuleBase" id="RU004135"/>
    </source>
</evidence>
<keyword evidence="3" id="KW-0963">Cytoplasm</keyword>
<comment type="caution">
    <text evidence="7">The sequence shown here is derived from an EMBL/GenBank/DDBJ whole genome shotgun (WGS) entry which is preliminary data.</text>
</comment>
<keyword evidence="3" id="KW-0460">Magnesium</keyword>
<evidence type="ECO:0000313" key="7">
    <source>
        <dbReference type="EMBL" id="RSU00722.1"/>
    </source>
</evidence>
<comment type="caution">
    <text evidence="3">Lacks conserved residue(s) required for the propagation of feature annotation.</text>
</comment>
<feature type="binding site" evidence="3">
    <location>
        <begin position="123"/>
        <end position="129"/>
    </location>
    <ligand>
        <name>ATP</name>
        <dbReference type="ChEBI" id="CHEBI:30616"/>
    </ligand>
</feature>
<comment type="pathway">
    <text evidence="1 3 4">Cell wall biogenesis; peptidoglycan biosynthesis.</text>
</comment>
<dbReference type="RefSeq" id="WP_125982959.1">
    <property type="nucleotide sequence ID" value="NZ_NGJS01000001.1"/>
</dbReference>
<comment type="cofactor">
    <cofactor evidence="3">
        <name>Mg(2+)</name>
        <dbReference type="ChEBI" id="CHEBI:18420"/>
    </cofactor>
</comment>
<evidence type="ECO:0000256" key="2">
    <source>
        <dbReference type="ARBA" id="ARBA00005898"/>
    </source>
</evidence>
<dbReference type="InterPro" id="IPR035911">
    <property type="entry name" value="MurE/MurF_N"/>
</dbReference>
<dbReference type="AlphaFoldDB" id="A0A430A2S8"/>
<dbReference type="Proteomes" id="UP000287857">
    <property type="component" value="Unassembled WGS sequence"/>
</dbReference>
<name>A0A430A2S8_9ENTE</name>
<dbReference type="InterPro" id="IPR036565">
    <property type="entry name" value="Mur-like_cat_sf"/>
</dbReference>
<dbReference type="GO" id="GO:0009252">
    <property type="term" value="P:peptidoglycan biosynthetic process"/>
    <property type="evidence" value="ECO:0007669"/>
    <property type="project" value="UniProtKB-UniRule"/>
</dbReference>
<dbReference type="PANTHER" id="PTHR23135:SF4">
    <property type="entry name" value="UDP-N-ACETYLMURAMOYL-L-ALANYL-D-GLUTAMATE--2,6-DIAMINOPIMELATE LIGASE MURE HOMOLOG, CHLOROPLASTIC"/>
    <property type="match status" value="1"/>
</dbReference>
<keyword evidence="3" id="KW-0067">ATP-binding</keyword>
<evidence type="ECO:0000256" key="1">
    <source>
        <dbReference type="ARBA" id="ARBA00004752"/>
    </source>
</evidence>
<dbReference type="UniPathway" id="UPA00219"/>
<feature type="binding site" evidence="3">
    <location>
        <position position="194"/>
    </location>
    <ligand>
        <name>UDP-N-acetyl-alpha-D-muramoyl-L-alanyl-D-glutamate</name>
        <dbReference type="ChEBI" id="CHEBI:83900"/>
    </ligand>
</feature>
<sequence length="508" mass="57364">MSLSLKQIESILFNSGLIKEYVHQGKWYFQLPVEDRTFYHITYDSRQVGAESLFFCKGLSFKQEYLETAILEKGLNYYISENPYDVTADLGIIVTDIREALALLSMAFYDYPQNKLTLIGYTGTKGKTTASYFTKAILDQTTNQRVAMLSTMNTTLDGKTFFKSELTTPESLDLYRMMAEAVTNGMTHMVMEVSSQAYKVKRAYGLVFDIGIFMNISPDHIGPIEHPTFDDYYYCKRQLIKQAKKVVIFKETKDVTLLIETADAYGKPYVTYGHKPDADFYWQPDVDALTFHVSSSNHSQINITGEYRLQLRGDFNKDNALASLIVSNMAGASKQDSAKGLKAAKVPGRMEHVLGTEGEHIYVDYAHNYDSLKNLLSFAEKEYPDGKIITVIGSTGNKGVSRRKDFGKALSELGDTVVLTEDDPQFEDPKKIINEISEAIYNPEVKQFIILDREEAIKKAIDLAAAGDVVILAGKGQDRYQKKNGKDVPYKGDYQVAQDYINEKNKMH</sequence>
<dbReference type="Gene3D" id="3.40.1190.10">
    <property type="entry name" value="Mur-like, catalytic domain"/>
    <property type="match status" value="1"/>
</dbReference>
<dbReference type="GO" id="GO:0005737">
    <property type="term" value="C:cytoplasm"/>
    <property type="evidence" value="ECO:0007669"/>
    <property type="project" value="UniProtKB-SubCell"/>
</dbReference>
<keyword evidence="3 4" id="KW-0133">Cell shape</keyword>
<organism evidence="7 8">
    <name type="scientific">Vagococcus vulneris</name>
    <dbReference type="NCBI Taxonomy" id="1977869"/>
    <lineage>
        <taxon>Bacteria</taxon>
        <taxon>Bacillati</taxon>
        <taxon>Bacillota</taxon>
        <taxon>Bacilli</taxon>
        <taxon>Lactobacillales</taxon>
        <taxon>Enterococcaceae</taxon>
        <taxon>Vagococcus</taxon>
    </lineage>
</organism>
<feature type="domain" description="Mur ligase C-terminal" evidence="5">
    <location>
        <begin position="348"/>
        <end position="476"/>
    </location>
</feature>
<protein>
    <recommendedName>
        <fullName evidence="3">UDP-N-acetylmuramyl-tripeptide synthetase</fullName>
        <ecNumber evidence="3">6.3.2.-</ecNumber>
    </recommendedName>
    <alternativeName>
        <fullName evidence="3">UDP-MurNAc-tripeptide synthetase</fullName>
    </alternativeName>
</protein>
<dbReference type="NCBIfam" id="NF010628">
    <property type="entry name" value="PRK14022.1"/>
    <property type="match status" value="1"/>
</dbReference>
<keyword evidence="3 4" id="KW-0131">Cell cycle</keyword>